<dbReference type="Gene3D" id="3.90.70.50">
    <property type="entry name" value="Peptidase C10, streptopain"/>
    <property type="match status" value="1"/>
</dbReference>
<dbReference type="GO" id="GO:0008234">
    <property type="term" value="F:cysteine-type peptidase activity"/>
    <property type="evidence" value="ECO:0007669"/>
    <property type="project" value="InterPro"/>
</dbReference>
<keyword evidence="1" id="KW-0472">Membrane</keyword>
<dbReference type="RefSeq" id="WP_080806599.1">
    <property type="nucleotide sequence ID" value="NZ_LT828554.1"/>
</dbReference>
<dbReference type="Proteomes" id="UP000191931">
    <property type="component" value="Unassembled WGS sequence"/>
</dbReference>
<evidence type="ECO:0000313" key="2">
    <source>
        <dbReference type="EMBL" id="SLM29559.1"/>
    </source>
</evidence>
<proteinExistence type="predicted"/>
<dbReference type="Pfam" id="PF01640">
    <property type="entry name" value="Peptidase_C10"/>
    <property type="match status" value="1"/>
</dbReference>
<dbReference type="STRING" id="1246637.MTBBW1_1870002"/>
<feature type="transmembrane region" description="Helical" evidence="1">
    <location>
        <begin position="7"/>
        <end position="28"/>
    </location>
</feature>
<dbReference type="AlphaFoldDB" id="A0A1W1HAV0"/>
<keyword evidence="1" id="KW-1133">Transmembrane helix</keyword>
<name>A0A1W1HAV0_9BACT</name>
<dbReference type="InterPro" id="IPR000200">
    <property type="entry name" value="Peptidase_C10"/>
</dbReference>
<gene>
    <name evidence="2" type="ORF">MTBBW1_1870002</name>
</gene>
<dbReference type="SUPFAM" id="SSF63825">
    <property type="entry name" value="YWTD domain"/>
    <property type="match status" value="1"/>
</dbReference>
<keyword evidence="3" id="KW-1185">Reference proteome</keyword>
<organism evidence="2 3">
    <name type="scientific">Desulfamplus magnetovallimortis</name>
    <dbReference type="NCBI Taxonomy" id="1246637"/>
    <lineage>
        <taxon>Bacteria</taxon>
        <taxon>Pseudomonadati</taxon>
        <taxon>Thermodesulfobacteriota</taxon>
        <taxon>Desulfobacteria</taxon>
        <taxon>Desulfobacterales</taxon>
        <taxon>Desulfobacteraceae</taxon>
        <taxon>Desulfamplus</taxon>
    </lineage>
</organism>
<dbReference type="GO" id="GO:0006508">
    <property type="term" value="P:proteolysis"/>
    <property type="evidence" value="ECO:0007669"/>
    <property type="project" value="InterPro"/>
</dbReference>
<dbReference type="SUPFAM" id="SSF54001">
    <property type="entry name" value="Cysteine proteinases"/>
    <property type="match status" value="1"/>
</dbReference>
<accession>A0A1W1HAV0</accession>
<evidence type="ECO:0000256" key="1">
    <source>
        <dbReference type="SAM" id="Phobius"/>
    </source>
</evidence>
<dbReference type="InterPro" id="IPR044934">
    <property type="entry name" value="Streptopain_sf"/>
</dbReference>
<dbReference type="InterPro" id="IPR011042">
    <property type="entry name" value="6-blade_b-propeller_TolB-like"/>
</dbReference>
<dbReference type="InterPro" id="IPR038765">
    <property type="entry name" value="Papain-like_cys_pep_sf"/>
</dbReference>
<dbReference type="Gene3D" id="2.120.10.30">
    <property type="entry name" value="TolB, C-terminal domain"/>
    <property type="match status" value="1"/>
</dbReference>
<reference evidence="2 3" key="1">
    <citation type="submission" date="2017-03" db="EMBL/GenBank/DDBJ databases">
        <authorList>
            <person name="Afonso C.L."/>
            <person name="Miller P.J."/>
            <person name="Scott M.A."/>
            <person name="Spackman E."/>
            <person name="Goraichik I."/>
            <person name="Dimitrov K.M."/>
            <person name="Suarez D.L."/>
            <person name="Swayne D.E."/>
        </authorList>
    </citation>
    <scope>NUCLEOTIDE SEQUENCE [LARGE SCALE GENOMIC DNA]</scope>
    <source>
        <strain evidence="2">PRJEB14757</strain>
    </source>
</reference>
<dbReference type="EMBL" id="FWEV01000098">
    <property type="protein sequence ID" value="SLM29559.1"/>
    <property type="molecule type" value="Genomic_DNA"/>
</dbReference>
<evidence type="ECO:0000313" key="3">
    <source>
        <dbReference type="Proteomes" id="UP000191931"/>
    </source>
</evidence>
<dbReference type="OrthoDB" id="2235251at2"/>
<dbReference type="Pfam" id="PF24684">
    <property type="entry name" value="Vgb_lyase"/>
    <property type="match status" value="1"/>
</dbReference>
<protein>
    <submittedName>
        <fullName evidence="2">Uncharacterized protein</fullName>
    </submittedName>
</protein>
<keyword evidence="1" id="KW-0812">Transmembrane</keyword>
<sequence length="582" mass="65873">MKLLKKIALFVLKILITYTTIFISHVWAGEPIIGTVIELPYSSSAGIAVDGEYFWFVDTKTDLIFKIDQSGHVLSSFPSPGDNPKCLTHNGNSLWLSESSTDLIYQLDKNGNVISSFATPGTYPRGVTHDGAFIWHCDSEINKIYKLDKSGNILQKIDSPVKSPYGLAFNGNHLWIAGRDSGKIVEMTMSGVVLRSMDSPEKSPYGLAFDGKSLWSLETSSDKIYQINVDIDMTDTPYLVKTRWGQRDEYARFTPDNYRCGCWSTAIAQILYYYRLQPFGSITYDTTTGYSLNENLDEYQFDWDLFVNEFDDLTDDESINEVARYVYYTSLVIQKNFNTGTYMISSSERAEELEKHYSCDVEIFTLSSSSMEVLKDIISSEIESCRPVMLYLDHPDIGHAVVIDGIRVVDNIFYVHVNMGSQGPKNGWYDFDTPILGVYEVNKILTINPLDFDTESVEFCSKNNDFSCSDAENSGYTYITPNLSLHVPSLSWQNEYGDTAYFQATFILTSVNGNLYFQLTDLLPGKPAEKEIESTLSSTLDISIPEMEFCQQNGVSTKIWAKLSFIPGFETFLFNITDFGYW</sequence>